<dbReference type="GO" id="GO:0005524">
    <property type="term" value="F:ATP binding"/>
    <property type="evidence" value="ECO:0007669"/>
    <property type="project" value="UniProtKB-KW"/>
</dbReference>
<evidence type="ECO:0000256" key="2">
    <source>
        <dbReference type="ARBA" id="ARBA00022741"/>
    </source>
</evidence>
<evidence type="ECO:0000313" key="5">
    <source>
        <dbReference type="EMBL" id="QSO47183.1"/>
    </source>
</evidence>
<evidence type="ECO:0000256" key="3">
    <source>
        <dbReference type="ARBA" id="ARBA00022840"/>
    </source>
</evidence>
<dbReference type="PRINTS" id="PR01438">
    <property type="entry name" value="UNVRSLSTRESS"/>
</dbReference>
<gene>
    <name evidence="5" type="ORF">JZ786_22760</name>
</gene>
<dbReference type="PANTHER" id="PTHR46268:SF27">
    <property type="entry name" value="UNIVERSAL STRESS PROTEIN RV2623"/>
    <property type="match status" value="1"/>
</dbReference>
<proteinExistence type="inferred from homology"/>
<dbReference type="RefSeq" id="WP_206656541.1">
    <property type="nucleotide sequence ID" value="NZ_CP071182.1"/>
</dbReference>
<dbReference type="InterPro" id="IPR006016">
    <property type="entry name" value="UspA"/>
</dbReference>
<name>A0A9X7W0Q3_9BACL</name>
<dbReference type="Proteomes" id="UP000663505">
    <property type="component" value="Chromosome"/>
</dbReference>
<protein>
    <submittedName>
        <fullName evidence="5">Universal stress protein</fullName>
    </submittedName>
</protein>
<dbReference type="PANTHER" id="PTHR46268">
    <property type="entry name" value="STRESS RESPONSE PROTEIN NHAX"/>
    <property type="match status" value="1"/>
</dbReference>
<accession>A0A9X7W0Q3</accession>
<dbReference type="InterPro" id="IPR014729">
    <property type="entry name" value="Rossmann-like_a/b/a_fold"/>
</dbReference>
<comment type="similarity">
    <text evidence="1">Belongs to the universal stress protein A family.</text>
</comment>
<evidence type="ECO:0000256" key="1">
    <source>
        <dbReference type="ARBA" id="ARBA00008791"/>
    </source>
</evidence>
<dbReference type="Pfam" id="PF00582">
    <property type="entry name" value="Usp"/>
    <property type="match status" value="1"/>
</dbReference>
<dbReference type="InterPro" id="IPR006015">
    <property type="entry name" value="Universal_stress_UspA"/>
</dbReference>
<keyword evidence="6" id="KW-1185">Reference proteome</keyword>
<dbReference type="CDD" id="cd00293">
    <property type="entry name" value="USP-like"/>
    <property type="match status" value="1"/>
</dbReference>
<feature type="domain" description="UspA" evidence="4">
    <location>
        <begin position="1"/>
        <end position="139"/>
    </location>
</feature>
<organism evidence="5 6">
    <name type="scientific">Alicyclobacillus mengziensis</name>
    <dbReference type="NCBI Taxonomy" id="2931921"/>
    <lineage>
        <taxon>Bacteria</taxon>
        <taxon>Bacillati</taxon>
        <taxon>Bacillota</taxon>
        <taxon>Bacilli</taxon>
        <taxon>Bacillales</taxon>
        <taxon>Alicyclobacillaceae</taxon>
        <taxon>Alicyclobacillus</taxon>
    </lineage>
</organism>
<dbReference type="AlphaFoldDB" id="A0A9X7W0Q3"/>
<dbReference type="EMBL" id="CP071182">
    <property type="protein sequence ID" value="QSO47183.1"/>
    <property type="molecule type" value="Genomic_DNA"/>
</dbReference>
<dbReference type="Gene3D" id="3.40.50.620">
    <property type="entry name" value="HUPs"/>
    <property type="match status" value="1"/>
</dbReference>
<sequence>MKRILYATDGSKSAQNAGQMAADIMNGFPEAQLIVLYVSTELAYPYNVGIEDYMEAERARAAEIETNVREELLSKFSPRTEFRYEVGRPALVICEVADEEDVDLVIVGSHGRNAIDRMFLGSVSNAVLQRSKQPVLVVKGV</sequence>
<reference evidence="5 6" key="1">
    <citation type="submission" date="2021-02" db="EMBL/GenBank/DDBJ databases">
        <title>Alicyclobacillus curvatus sp. nov. and Alicyclobacillus mengziensis sp. nov., two acidophilic bacteria isolated from acid mine drainage.</title>
        <authorList>
            <person name="Huang Y."/>
        </authorList>
    </citation>
    <scope>NUCLEOTIDE SEQUENCE [LARGE SCALE GENOMIC DNA]</scope>
    <source>
        <strain evidence="5 6">S30H14</strain>
    </source>
</reference>
<evidence type="ECO:0000259" key="4">
    <source>
        <dbReference type="Pfam" id="PF00582"/>
    </source>
</evidence>
<keyword evidence="3" id="KW-0067">ATP-binding</keyword>
<dbReference type="KEGG" id="afx:JZ786_22760"/>
<dbReference type="SUPFAM" id="SSF52402">
    <property type="entry name" value="Adenine nucleotide alpha hydrolases-like"/>
    <property type="match status" value="1"/>
</dbReference>
<evidence type="ECO:0000313" key="6">
    <source>
        <dbReference type="Proteomes" id="UP000663505"/>
    </source>
</evidence>
<keyword evidence="2" id="KW-0547">Nucleotide-binding</keyword>